<protein>
    <recommendedName>
        <fullName evidence="4">PE-PGRS family protein</fullName>
    </recommendedName>
</protein>
<gene>
    <name evidence="2" type="ORF">MMA15_03870</name>
</gene>
<evidence type="ECO:0000256" key="1">
    <source>
        <dbReference type="SAM" id="MobiDB-lite"/>
    </source>
</evidence>
<name>A0ABS9STI8_9ACTN</name>
<dbReference type="EMBL" id="JAKWJU010000002">
    <property type="protein sequence ID" value="MCH6159582.1"/>
    <property type="molecule type" value="Genomic_DNA"/>
</dbReference>
<sequence length="482" mass="50951">MAAARRTVTARRVRPSPPPPEGLPPREQLARQARAALADAVVLARWAERNEALPGSGPERERAAAALRMPVEHVRTHWDRARLAGLIELHGGTARPGWRLRAWERDDSAVLRGWMALFDAWSLAYPAPTPADPALVAEVVEAAPQLLSVMHLTAGPVTFPVLHDLLAQRVAELRAERDAADEVPAAEGGPGAEHNDHADQVLLPGLLDWALDGFAAVGALTRCTDEGSLPLTAPSGTPRAPAEAEAVQEAAAAAEGVTGVREGSAVLTPLGNWAVWTKLEQICVAAQSPAGNIEQSAQDMLRGCARLTPGPARDEYRAWIAARSNGTAITELLAAARGEDALIRGLAFEALRVVGAPAEPAVREAAEEPPLRPYALLWLAELDGADPEDLAGGAPGVLSRQEATWLWVDTAAAVADHGEQRLLVDHLETAVQGTVPKLLEEVRAVGHPRTVQVLVALAAAHPDPALAKAVRRAAFQVHTGGI</sequence>
<reference evidence="2" key="1">
    <citation type="submission" date="2022-03" db="EMBL/GenBank/DDBJ databases">
        <authorList>
            <person name="Santos J.D.N."/>
            <person name="Kallscheuer N."/>
            <person name="Jogler C."/>
            <person name="Lage O.M."/>
        </authorList>
    </citation>
    <scope>NUCLEOTIDE SEQUENCE</scope>
    <source>
        <strain evidence="2">M600PL45_2</strain>
    </source>
</reference>
<proteinExistence type="predicted"/>
<feature type="region of interest" description="Disordered" evidence="1">
    <location>
        <begin position="1"/>
        <end position="26"/>
    </location>
</feature>
<evidence type="ECO:0008006" key="4">
    <source>
        <dbReference type="Google" id="ProtNLM"/>
    </source>
</evidence>
<reference evidence="2" key="2">
    <citation type="journal article" date="2023" name="Int. J. Syst. Evol. Microbiol.">
        <title>Streptomyces marispadix sp. nov., isolated from marine beach sediment of the Northern Coast of Portugal.</title>
        <authorList>
            <person name="dos Santos J.D.N."/>
            <person name="Vitorino I.R."/>
            <person name="Kallscheuer N."/>
            <person name="Srivastava A."/>
            <person name="Krautwurst S."/>
            <person name="Marz M."/>
            <person name="Jogler C."/>
            <person name="Lobo Da Cunha A."/>
            <person name="Catita J."/>
            <person name="Goncalves H."/>
            <person name="Gonzalez I."/>
            <person name="Reyes F."/>
            <person name="Lage O.M."/>
        </authorList>
    </citation>
    <scope>NUCLEOTIDE SEQUENCE</scope>
    <source>
        <strain evidence="2">M600PL45_2</strain>
    </source>
</reference>
<accession>A0ABS9STI8</accession>
<dbReference type="Proteomes" id="UP001166784">
    <property type="component" value="Unassembled WGS sequence"/>
</dbReference>
<comment type="caution">
    <text evidence="2">The sequence shown here is derived from an EMBL/GenBank/DDBJ whole genome shotgun (WGS) entry which is preliminary data.</text>
</comment>
<feature type="region of interest" description="Disordered" evidence="1">
    <location>
        <begin position="178"/>
        <end position="197"/>
    </location>
</feature>
<organism evidence="2 3">
    <name type="scientific">Streptomyces marispadix</name>
    <dbReference type="NCBI Taxonomy" id="2922868"/>
    <lineage>
        <taxon>Bacteria</taxon>
        <taxon>Bacillati</taxon>
        <taxon>Actinomycetota</taxon>
        <taxon>Actinomycetes</taxon>
        <taxon>Kitasatosporales</taxon>
        <taxon>Streptomycetaceae</taxon>
        <taxon>Streptomyces</taxon>
    </lineage>
</organism>
<evidence type="ECO:0000313" key="2">
    <source>
        <dbReference type="EMBL" id="MCH6159582.1"/>
    </source>
</evidence>
<evidence type="ECO:0000313" key="3">
    <source>
        <dbReference type="Proteomes" id="UP001166784"/>
    </source>
</evidence>
<keyword evidence="3" id="KW-1185">Reference proteome</keyword>